<evidence type="ECO:0000313" key="3">
    <source>
        <dbReference type="Proteomes" id="UP000180253"/>
    </source>
</evidence>
<gene>
    <name evidence="2" type="ORF">BIW53_10420</name>
</gene>
<feature type="coiled-coil region" evidence="1">
    <location>
        <begin position="96"/>
        <end position="123"/>
    </location>
</feature>
<dbReference type="STRING" id="327939.BIW53_10420"/>
<protein>
    <submittedName>
        <fullName evidence="2">Uncharacterized protein</fullName>
    </submittedName>
</protein>
<name>A0A1S1N364_9GAMM</name>
<accession>A0A1S1N364</accession>
<feature type="coiled-coil region" evidence="1">
    <location>
        <begin position="7"/>
        <end position="34"/>
    </location>
</feature>
<keyword evidence="1" id="KW-0175">Coiled coil</keyword>
<organism evidence="2 3">
    <name type="scientific">Pseudoalteromonas byunsanensis</name>
    <dbReference type="NCBI Taxonomy" id="327939"/>
    <lineage>
        <taxon>Bacteria</taxon>
        <taxon>Pseudomonadati</taxon>
        <taxon>Pseudomonadota</taxon>
        <taxon>Gammaproteobacteria</taxon>
        <taxon>Alteromonadales</taxon>
        <taxon>Pseudoalteromonadaceae</taxon>
        <taxon>Pseudoalteromonas</taxon>
    </lineage>
</organism>
<evidence type="ECO:0000313" key="2">
    <source>
        <dbReference type="EMBL" id="OHU95624.1"/>
    </source>
</evidence>
<dbReference type="OrthoDB" id="6307145at2"/>
<dbReference type="AlphaFoldDB" id="A0A1S1N364"/>
<sequence>MNDEQLNKQLKAEFSKQKQQNRLSQAQINQLKKQCRSSKTPPLWPRMQWAFASLAAIFLAYLLFTDSSPNSQPLYALNFEKYQQVEIHTLQQGQYNRALISQKQQLDNAMQAAKDNLSQVYATQGRLIEKQTDTWFIADCQQQTLLEISTELIAQITQQNDYQTNQVGTLLAFKRNAQGQLVSLSALENNDSTTCG</sequence>
<reference evidence="2 3" key="1">
    <citation type="submission" date="2016-10" db="EMBL/GenBank/DDBJ databases">
        <title>Pseudoalteromonas amylolytica sp. nov., isolated from the surface seawater.</title>
        <authorList>
            <person name="Wu Y.-H."/>
            <person name="Cheng H."/>
            <person name="Jin X.-B."/>
            <person name="Wang C.-S."/>
            <person name="Xu X.-W."/>
        </authorList>
    </citation>
    <scope>NUCLEOTIDE SEQUENCE [LARGE SCALE GENOMIC DNA]</scope>
    <source>
        <strain evidence="2 3">JCM 12483</strain>
    </source>
</reference>
<dbReference type="Proteomes" id="UP000180253">
    <property type="component" value="Unassembled WGS sequence"/>
</dbReference>
<keyword evidence="3" id="KW-1185">Reference proteome</keyword>
<dbReference type="RefSeq" id="WP_070991811.1">
    <property type="nucleotide sequence ID" value="NZ_CBCSHD010000002.1"/>
</dbReference>
<evidence type="ECO:0000256" key="1">
    <source>
        <dbReference type="SAM" id="Coils"/>
    </source>
</evidence>
<proteinExistence type="predicted"/>
<dbReference type="EMBL" id="MNAN01000030">
    <property type="protein sequence ID" value="OHU95624.1"/>
    <property type="molecule type" value="Genomic_DNA"/>
</dbReference>
<comment type="caution">
    <text evidence="2">The sequence shown here is derived from an EMBL/GenBank/DDBJ whole genome shotgun (WGS) entry which is preliminary data.</text>
</comment>